<evidence type="ECO:0000313" key="3">
    <source>
        <dbReference type="EMBL" id="SHM75549.1"/>
    </source>
</evidence>
<dbReference type="Gene3D" id="1.50.10.140">
    <property type="match status" value="1"/>
</dbReference>
<evidence type="ECO:0000259" key="2">
    <source>
        <dbReference type="Pfam" id="PF10091"/>
    </source>
</evidence>
<reference evidence="3 4" key="1">
    <citation type="submission" date="2016-11" db="EMBL/GenBank/DDBJ databases">
        <authorList>
            <person name="Jaros S."/>
            <person name="Januszkiewicz K."/>
            <person name="Wedrychowicz H."/>
        </authorList>
    </citation>
    <scope>NUCLEOTIDE SEQUENCE [LARGE SCALE GENOMIC DNA]</scope>
    <source>
        <strain evidence="3 4">CGMCC 1.6102</strain>
    </source>
</reference>
<name>A0A1M7LCA9_9BACT</name>
<dbReference type="InterPro" id="IPR019282">
    <property type="entry name" value="Glycoamylase-like_cons_dom"/>
</dbReference>
<organism evidence="3 4">
    <name type="scientific">Cyclobacterium lianum</name>
    <dbReference type="NCBI Taxonomy" id="388280"/>
    <lineage>
        <taxon>Bacteria</taxon>
        <taxon>Pseudomonadati</taxon>
        <taxon>Bacteroidota</taxon>
        <taxon>Cytophagia</taxon>
        <taxon>Cytophagales</taxon>
        <taxon>Cyclobacteriaceae</taxon>
        <taxon>Cyclobacterium</taxon>
    </lineage>
</organism>
<gene>
    <name evidence="3" type="ORF">SAMN04488057_103218</name>
</gene>
<keyword evidence="1" id="KW-0732">Signal</keyword>
<accession>A0A1M7LCA9</accession>
<dbReference type="AlphaFoldDB" id="A0A1M7LCA9"/>
<evidence type="ECO:0000313" key="4">
    <source>
        <dbReference type="Proteomes" id="UP000184513"/>
    </source>
</evidence>
<feature type="domain" description="Glycoamylase-like" evidence="2">
    <location>
        <begin position="291"/>
        <end position="509"/>
    </location>
</feature>
<dbReference type="InterPro" id="IPR016883">
    <property type="entry name" value="UCP028431"/>
</dbReference>
<protein>
    <recommendedName>
        <fullName evidence="2">Glycoamylase-like domain-containing protein</fullName>
    </recommendedName>
</protein>
<proteinExistence type="predicted"/>
<dbReference type="PIRSF" id="PIRSF028431">
    <property type="entry name" value="UCP028431"/>
    <property type="match status" value="1"/>
</dbReference>
<dbReference type="STRING" id="388280.SAMN04488057_103218"/>
<feature type="signal peptide" evidence="1">
    <location>
        <begin position="1"/>
        <end position="20"/>
    </location>
</feature>
<keyword evidence="4" id="KW-1185">Reference proteome</keyword>
<sequence>MKINACNLIWLLMLAGYSCAQKPEANSEVESRAYDRHVELSWHPIADADNYVVYVRKEDGEYAKRAELSDTLYLDFVNDLGKNLGLHYKIEARTGESSRLVGEVAVETKTMSEEELLNMVQYYTFRYFWEGAEPNSGMARERIHIDGEYPQNDQNIVTTGGTGFGLFALLAGLERGWITAAEGLARFERIVDFLQQADRFHGIWPHWINGETGKVKPFGRDDDGADLVESAFLMQGLLAVREYYRDGTEREKSLADKIDNLWKDMQWDWHTQDGQNVLYWHWSPNFGWQKNFAIRGYDECLITYILAASSPTHSVPEQVYHEGWARSGNIQNESSAYGHPLPLSHNGSPEYGGPLFWAHYSYLGLNPKGLSDRYADYWEHNRNHSLINRQWCIENEAGYKGYGPDLWGLTASYSTNGYSAHRPGNDLGVISPTAALSSMPYTPEESMAVLKNLYYNYGEKTFGRYGFYDALSPEEAWYPQRYLAIDQGPVVAMIENYRSGLGWNLFMQAPEIKEGLKKLGFSFPE</sequence>
<evidence type="ECO:0000256" key="1">
    <source>
        <dbReference type="SAM" id="SignalP"/>
    </source>
</evidence>
<dbReference type="Pfam" id="PF10091">
    <property type="entry name" value="Glycoamylase"/>
    <property type="match status" value="1"/>
</dbReference>
<dbReference type="Proteomes" id="UP000184513">
    <property type="component" value="Unassembled WGS sequence"/>
</dbReference>
<dbReference type="OrthoDB" id="5937621at2"/>
<dbReference type="PROSITE" id="PS51257">
    <property type="entry name" value="PROKAR_LIPOPROTEIN"/>
    <property type="match status" value="1"/>
</dbReference>
<feature type="chain" id="PRO_5012229731" description="Glycoamylase-like domain-containing protein" evidence="1">
    <location>
        <begin position="21"/>
        <end position="525"/>
    </location>
</feature>
<dbReference type="EMBL" id="FRCY01000003">
    <property type="protein sequence ID" value="SHM75549.1"/>
    <property type="molecule type" value="Genomic_DNA"/>
</dbReference>
<dbReference type="RefSeq" id="WP_073093809.1">
    <property type="nucleotide sequence ID" value="NZ_FRCY01000003.1"/>
</dbReference>